<name>A0ACC3BQE9_PYRYE</name>
<proteinExistence type="predicted"/>
<organism evidence="1 2">
    <name type="scientific">Pyropia yezoensis</name>
    <name type="common">Susabi-nori</name>
    <name type="synonym">Porphyra yezoensis</name>
    <dbReference type="NCBI Taxonomy" id="2788"/>
    <lineage>
        <taxon>Eukaryota</taxon>
        <taxon>Rhodophyta</taxon>
        <taxon>Bangiophyceae</taxon>
        <taxon>Bangiales</taxon>
        <taxon>Bangiaceae</taxon>
        <taxon>Pyropia</taxon>
    </lineage>
</organism>
<reference evidence="1" key="1">
    <citation type="submission" date="2019-11" db="EMBL/GenBank/DDBJ databases">
        <title>Nori genome reveals adaptations in red seaweeds to the harsh intertidal environment.</title>
        <authorList>
            <person name="Wang D."/>
            <person name="Mao Y."/>
        </authorList>
    </citation>
    <scope>NUCLEOTIDE SEQUENCE</scope>
    <source>
        <tissue evidence="1">Gametophyte</tissue>
    </source>
</reference>
<protein>
    <submittedName>
        <fullName evidence="1">Uncharacterized protein</fullName>
    </submittedName>
</protein>
<evidence type="ECO:0000313" key="1">
    <source>
        <dbReference type="EMBL" id="KAK1859818.1"/>
    </source>
</evidence>
<dbReference type="EMBL" id="CM020618">
    <property type="protein sequence ID" value="KAK1859818.1"/>
    <property type="molecule type" value="Genomic_DNA"/>
</dbReference>
<keyword evidence="2" id="KW-1185">Reference proteome</keyword>
<evidence type="ECO:0000313" key="2">
    <source>
        <dbReference type="Proteomes" id="UP000798662"/>
    </source>
</evidence>
<comment type="caution">
    <text evidence="1">The sequence shown here is derived from an EMBL/GenBank/DDBJ whole genome shotgun (WGS) entry which is preliminary data.</text>
</comment>
<sequence length="905" mass="95273">MGDRKRAAGVSSSTLPPSKQFRTSAAAAAAATAAAVVAAHPPSDERDGPSLLPPAAAAPSTPAVSAAAGGEAVGNSPGAAGSSRLSRPQPASPASRMPSVPSGGRGRRGSGHGQAMAVDPPPRSPDGEPDEFDLLDNGRMLLFQRSQLAAKVADQSQAIARLEARAAALSAELPGLDAESSMCLRHLAAVQQDMTLSLAQIDAGGDEVDPATTPSLLAAAILQEDTSFAGDAAAAADAVRRLLAQLVVSLEDACLRHRSSRSDSAEALHARLRAAEDLGNLLRQSDTVLRADLATMSEDLDVAVSELGLRRNQVVALTLRLSSVSSPWEASRIGDVAPASTAAGAGAAASANPGVGPSSCAAVMGRRSNEPSGGATAGTDVAAGGESAGMANGLVPSVALVTRLAAAEAENRELRQVTEGRAAELRQALEDRQKIEADVIAAAATSRGPPSTSLVLGSALYQTMEATLQQLAVSQRSWNRERAAIVEDTASEAAATSRELTRVREWSSSLLDDLSRQLAEALKTAEAAALARDRLHITYEAKKLDVAAGKPAPDAEAVLRQTLERHKTLETEVALLKTKLEDCRKRCQAAEDSLAANVLVANDEAVTKLQQELVEERANSDGLIGEVESLSEALSEVEAQNYRLSTQLVEKEATLSKVMSERLKQRQQVISVKEENRTLQLKLKADEERQRALAACLTASRKAASEARELAARTADETRAITKETDIRKRAAATAAEKARAAVAERDELRRTRDAAVARAEAAASSVHAGAFALRRAEEALSVAQARVASLEAAARQREREREAREREKKADEAAERSAAAARTSGADVDGDAAEADSWRDELLSELRARLNCPVVPAKPKEVVLLRCGHLFSHECVDELIASRSRKCPTCRMSFTPDDTLNVYF</sequence>
<gene>
    <name evidence="1" type="ORF">I4F81_002412</name>
</gene>
<accession>A0ACC3BQE9</accession>
<dbReference type="Proteomes" id="UP000798662">
    <property type="component" value="Chromosome 1"/>
</dbReference>